<evidence type="ECO:0000256" key="2">
    <source>
        <dbReference type="SAM" id="Phobius"/>
    </source>
</evidence>
<feature type="compositionally biased region" description="Basic and acidic residues" evidence="1">
    <location>
        <begin position="44"/>
        <end position="69"/>
    </location>
</feature>
<reference evidence="3" key="1">
    <citation type="submission" date="2021-10" db="EMBL/GenBank/DDBJ databases">
        <title>Anaerobic single-cell dispensing facilitates the cultivation of human gut bacteria.</title>
        <authorList>
            <person name="Afrizal A."/>
        </authorList>
    </citation>
    <scope>NUCLEOTIDE SEQUENCE</scope>
    <source>
        <strain evidence="3">CLA-AA-H272</strain>
    </source>
</reference>
<feature type="region of interest" description="Disordered" evidence="1">
    <location>
        <begin position="30"/>
        <end position="69"/>
    </location>
</feature>
<dbReference type="EMBL" id="JAJEPW010000010">
    <property type="protein sequence ID" value="MCC2128892.1"/>
    <property type="molecule type" value="Genomic_DNA"/>
</dbReference>
<dbReference type="RefSeq" id="WP_302928192.1">
    <property type="nucleotide sequence ID" value="NZ_JAJEPW010000010.1"/>
</dbReference>
<dbReference type="Proteomes" id="UP001199319">
    <property type="component" value="Unassembled WGS sequence"/>
</dbReference>
<keyword evidence="2" id="KW-1133">Transmembrane helix</keyword>
<gene>
    <name evidence="3" type="ORF">LKD37_05055</name>
</gene>
<evidence type="ECO:0008006" key="5">
    <source>
        <dbReference type="Google" id="ProtNLM"/>
    </source>
</evidence>
<evidence type="ECO:0000256" key="1">
    <source>
        <dbReference type="SAM" id="MobiDB-lite"/>
    </source>
</evidence>
<keyword evidence="2" id="KW-0812">Transmembrane</keyword>
<organism evidence="3 4">
    <name type="scientific">Brotocaccenecus cirricatena</name>
    <dbReference type="NCBI Taxonomy" id="3064195"/>
    <lineage>
        <taxon>Bacteria</taxon>
        <taxon>Bacillati</taxon>
        <taxon>Bacillota</taxon>
        <taxon>Clostridia</taxon>
        <taxon>Eubacteriales</taxon>
        <taxon>Oscillospiraceae</taxon>
        <taxon>Brotocaccenecus</taxon>
    </lineage>
</organism>
<sequence>MAENTRRMNNEPVFGSLAYDLNTLNWGEFDGNAVRQPQEQPQEPLRRPERRERPRQEPRRRPAARPREHASPVMLAGVAVLLMMAVVLMMGYIRLMQASHDVTVKQAQLQQAQEDNVALGVAYEKAFDQSAVKAAAQAAGMTKPTTDQIEYIELGGADMAEICRPESTGPLAQAWNWVKNGVDAVVEYFR</sequence>
<accession>A0AAE3ADP6</accession>
<feature type="transmembrane region" description="Helical" evidence="2">
    <location>
        <begin position="70"/>
        <end position="93"/>
    </location>
</feature>
<evidence type="ECO:0000313" key="4">
    <source>
        <dbReference type="Proteomes" id="UP001199319"/>
    </source>
</evidence>
<dbReference type="AlphaFoldDB" id="A0AAE3ADP6"/>
<protein>
    <recommendedName>
        <fullName evidence="5">Cell division protein FtsL</fullName>
    </recommendedName>
</protein>
<keyword evidence="2" id="KW-0472">Membrane</keyword>
<evidence type="ECO:0000313" key="3">
    <source>
        <dbReference type="EMBL" id="MCC2128892.1"/>
    </source>
</evidence>
<comment type="caution">
    <text evidence="3">The sequence shown here is derived from an EMBL/GenBank/DDBJ whole genome shotgun (WGS) entry which is preliminary data.</text>
</comment>
<name>A0AAE3ADP6_9FIRM</name>
<keyword evidence="4" id="KW-1185">Reference proteome</keyword>
<proteinExistence type="predicted"/>